<feature type="transmembrane region" description="Helical" evidence="7">
    <location>
        <begin position="193"/>
        <end position="212"/>
    </location>
</feature>
<feature type="transmembrane region" description="Helical" evidence="7">
    <location>
        <begin position="52"/>
        <end position="71"/>
    </location>
</feature>
<evidence type="ECO:0000313" key="9">
    <source>
        <dbReference type="Proteomes" id="UP000245657"/>
    </source>
</evidence>
<evidence type="ECO:0000256" key="4">
    <source>
        <dbReference type="ARBA" id="ARBA00022692"/>
    </source>
</evidence>
<keyword evidence="3" id="KW-0813">Transport</keyword>
<dbReference type="AlphaFoldDB" id="A0A2V2N0N8"/>
<dbReference type="PANTHER" id="PTHR42810">
    <property type="entry name" value="PURINE PERMEASE C1399.01C-RELATED"/>
    <property type="match status" value="1"/>
</dbReference>
<evidence type="ECO:0000256" key="1">
    <source>
        <dbReference type="ARBA" id="ARBA00004141"/>
    </source>
</evidence>
<evidence type="ECO:0000313" key="8">
    <source>
        <dbReference type="EMBL" id="PWR73722.1"/>
    </source>
</evidence>
<evidence type="ECO:0000256" key="3">
    <source>
        <dbReference type="ARBA" id="ARBA00022448"/>
    </source>
</evidence>
<dbReference type="EMBL" id="QGMY01000002">
    <property type="protein sequence ID" value="PWR73722.1"/>
    <property type="molecule type" value="Genomic_DNA"/>
</dbReference>
<reference evidence="8 9" key="1">
    <citation type="submission" date="2018-05" db="EMBL/GenBank/DDBJ databases">
        <title>Draft genome of Methanospirillum lacunae Ki8-1.</title>
        <authorList>
            <person name="Dueholm M.S."/>
            <person name="Nielsen P.H."/>
            <person name="Bakmann L.F."/>
            <person name="Otzen D.E."/>
        </authorList>
    </citation>
    <scope>NUCLEOTIDE SEQUENCE [LARGE SCALE GENOMIC DNA]</scope>
    <source>
        <strain evidence="8 9">Ki8-1</strain>
    </source>
</reference>
<feature type="transmembrane region" description="Helical" evidence="7">
    <location>
        <begin position="351"/>
        <end position="369"/>
    </location>
</feature>
<comment type="similarity">
    <text evidence="2">Belongs to the nucleobase:cation symporter-2 (NCS2) (TC 2.A.40) family.</text>
</comment>
<evidence type="ECO:0000256" key="6">
    <source>
        <dbReference type="ARBA" id="ARBA00023136"/>
    </source>
</evidence>
<dbReference type="OrthoDB" id="76842at2157"/>
<feature type="transmembrane region" description="Helical" evidence="7">
    <location>
        <begin position="91"/>
        <end position="115"/>
    </location>
</feature>
<dbReference type="GeneID" id="97549039"/>
<comment type="caution">
    <text evidence="8">The sequence shown here is derived from an EMBL/GenBank/DDBJ whole genome shotgun (WGS) entry which is preliminary data.</text>
</comment>
<keyword evidence="6 7" id="KW-0472">Membrane</keyword>
<keyword evidence="5 7" id="KW-1133">Transmembrane helix</keyword>
<dbReference type="NCBIfam" id="NF037981">
    <property type="entry name" value="NCS2_1"/>
    <property type="match status" value="1"/>
</dbReference>
<organism evidence="8 9">
    <name type="scientific">Methanospirillum lacunae</name>
    <dbReference type="NCBI Taxonomy" id="668570"/>
    <lineage>
        <taxon>Archaea</taxon>
        <taxon>Methanobacteriati</taxon>
        <taxon>Methanobacteriota</taxon>
        <taxon>Stenosarchaea group</taxon>
        <taxon>Methanomicrobia</taxon>
        <taxon>Methanomicrobiales</taxon>
        <taxon>Methanospirillaceae</taxon>
        <taxon>Methanospirillum</taxon>
    </lineage>
</organism>
<feature type="transmembrane region" description="Helical" evidence="7">
    <location>
        <begin position="322"/>
        <end position="345"/>
    </location>
</feature>
<evidence type="ECO:0000256" key="5">
    <source>
        <dbReference type="ARBA" id="ARBA00022989"/>
    </source>
</evidence>
<evidence type="ECO:0000256" key="7">
    <source>
        <dbReference type="SAM" id="Phobius"/>
    </source>
</evidence>
<sequence>MQPSNLEYAADDKPPFPTMFLLGLQHLGIVATAFIFPIIVARTANLETGAAAFFVSMSMLSNGIACIFQAIKHPEFGSGFLIPRVNGPNFVSASVLALQGGGLSLLCGMTAFSGILQALLSRIVHKLRVLFPVEVTGIVIMMLGVTVIPYALPNFFGMSDVNSTPNPLATLIAIITLLVTVSVTVWGKGSLKLFPVIVGMAVGYALCISLGIAGNDPLGKIASSPLVALPNISYFGLSFKTELIIPFTIAALVTFVKSIGEFSICQRINNPEWKRPDMMNIRSGLFADGIASCIGGLLGGMGQTGSSSNIGLSIATRSTSRYIGFVTGGILIALAFIPILATVFLIMPGPVIGGTIIYVAGFIIVGGIQTITSRMLDSRKILLIGISFIFGISVYLIPNAYSGVPIIIKPIFDSALSLATIIAIILNLLLRIGIREKVMISIDPDGNIYNQIFTLMERQGEAWAARKEVIIRMSTALTEGAELIVYHLLSSGPVKISVSFDEYNLDAQISYAGELLPLPEKPPGEDEILNDPSMMTGLGGFLIRKHADNVSSSSSDGQSILKIHMDH</sequence>
<feature type="transmembrane region" description="Helical" evidence="7">
    <location>
        <begin position="168"/>
        <end position="186"/>
    </location>
</feature>
<dbReference type="RefSeq" id="WP_109967003.1">
    <property type="nucleotide sequence ID" value="NZ_CP176093.1"/>
</dbReference>
<dbReference type="Proteomes" id="UP000245657">
    <property type="component" value="Unassembled WGS sequence"/>
</dbReference>
<name>A0A2V2N0N8_9EURY</name>
<accession>A0A2V2N0N8</accession>
<dbReference type="Pfam" id="PF00860">
    <property type="entry name" value="Xan_ur_permease"/>
    <property type="match status" value="1"/>
</dbReference>
<dbReference type="InterPro" id="IPR006043">
    <property type="entry name" value="NCS2"/>
</dbReference>
<gene>
    <name evidence="8" type="ORF">DK846_00685</name>
</gene>
<protein>
    <submittedName>
        <fullName evidence="8">Xanthine permease</fullName>
    </submittedName>
</protein>
<feature type="transmembrane region" description="Helical" evidence="7">
    <location>
        <begin position="381"/>
        <end position="401"/>
    </location>
</feature>
<comment type="subcellular location">
    <subcellularLocation>
        <location evidence="1">Membrane</location>
        <topology evidence="1">Multi-pass membrane protein</topology>
    </subcellularLocation>
</comment>
<feature type="transmembrane region" description="Helical" evidence="7">
    <location>
        <begin position="127"/>
        <end position="148"/>
    </location>
</feature>
<keyword evidence="9" id="KW-1185">Reference proteome</keyword>
<feature type="transmembrane region" description="Helical" evidence="7">
    <location>
        <begin position="232"/>
        <end position="256"/>
    </location>
</feature>
<feature type="transmembrane region" description="Helical" evidence="7">
    <location>
        <begin position="20"/>
        <end position="40"/>
    </location>
</feature>
<dbReference type="GO" id="GO:0042907">
    <property type="term" value="F:xanthine transmembrane transporter activity"/>
    <property type="evidence" value="ECO:0007669"/>
    <property type="project" value="TreeGrafter"/>
</dbReference>
<dbReference type="GO" id="GO:0005886">
    <property type="term" value="C:plasma membrane"/>
    <property type="evidence" value="ECO:0007669"/>
    <property type="project" value="TreeGrafter"/>
</dbReference>
<evidence type="ECO:0000256" key="2">
    <source>
        <dbReference type="ARBA" id="ARBA00008821"/>
    </source>
</evidence>
<proteinExistence type="inferred from homology"/>
<keyword evidence="4 7" id="KW-0812">Transmembrane</keyword>
<feature type="transmembrane region" description="Helical" evidence="7">
    <location>
        <begin position="407"/>
        <end position="430"/>
    </location>
</feature>
<dbReference type="PANTHER" id="PTHR42810:SF2">
    <property type="entry name" value="PURINE PERMEASE C1399.01C-RELATED"/>
    <property type="match status" value="1"/>
</dbReference>